<sequence>MSGRGRGKKYTPPTGGRAFLMRSAEECGLDSRNLRSLQDITRPALFPTMKLHSSGDNRFLRLMEQQKAEKAAQAEAAGQPVKLEDEEETKPLVGVKRSPQTLYLITKGREIQHRIQNSVFYVRPTKDVPDVIRYSDSTKPPPRIDASAVLSHCLQGRKRTKMGLYVPEELVSGQTDSEGHALEGTKKGVNFSDLEAKERSRRRLGSMDGGEGDVVDDDDVDDGGEEDDGEDYVKDYYESEGEESFGEGEATF</sequence>
<reference evidence="2 3" key="1">
    <citation type="journal article" date="2021" name="Sci. Rep.">
        <title>The genome of the diatom Chaetoceros tenuissimus carries an ancient integrated fragment of an extant virus.</title>
        <authorList>
            <person name="Hongo Y."/>
            <person name="Kimura K."/>
            <person name="Takaki Y."/>
            <person name="Yoshida Y."/>
            <person name="Baba S."/>
            <person name="Kobayashi G."/>
            <person name="Nagasaki K."/>
            <person name="Hano T."/>
            <person name="Tomaru Y."/>
        </authorList>
    </citation>
    <scope>NUCLEOTIDE SEQUENCE [LARGE SCALE GENOMIC DNA]</scope>
    <source>
        <strain evidence="2 3">NIES-3715</strain>
    </source>
</reference>
<evidence type="ECO:0000256" key="1">
    <source>
        <dbReference type="SAM" id="MobiDB-lite"/>
    </source>
</evidence>
<evidence type="ECO:0000313" key="2">
    <source>
        <dbReference type="EMBL" id="GFH59943.1"/>
    </source>
</evidence>
<dbReference type="AlphaFoldDB" id="A0AAD3HEE1"/>
<evidence type="ECO:0000313" key="3">
    <source>
        <dbReference type="Proteomes" id="UP001054902"/>
    </source>
</evidence>
<gene>
    <name evidence="2" type="ORF">CTEN210_16419</name>
</gene>
<proteinExistence type="predicted"/>
<keyword evidence="3" id="KW-1185">Reference proteome</keyword>
<organism evidence="2 3">
    <name type="scientific">Chaetoceros tenuissimus</name>
    <dbReference type="NCBI Taxonomy" id="426638"/>
    <lineage>
        <taxon>Eukaryota</taxon>
        <taxon>Sar</taxon>
        <taxon>Stramenopiles</taxon>
        <taxon>Ochrophyta</taxon>
        <taxon>Bacillariophyta</taxon>
        <taxon>Coscinodiscophyceae</taxon>
        <taxon>Chaetocerotophycidae</taxon>
        <taxon>Chaetocerotales</taxon>
        <taxon>Chaetocerotaceae</taxon>
        <taxon>Chaetoceros</taxon>
    </lineage>
</organism>
<protein>
    <recommendedName>
        <fullName evidence="4">DNA-directed RNA polymerase III subunit</fullName>
    </recommendedName>
</protein>
<name>A0AAD3HEE1_9STRA</name>
<dbReference type="Proteomes" id="UP001054902">
    <property type="component" value="Unassembled WGS sequence"/>
</dbReference>
<feature type="compositionally biased region" description="Acidic residues" evidence="1">
    <location>
        <begin position="210"/>
        <end position="230"/>
    </location>
</feature>
<accession>A0AAD3HEE1</accession>
<feature type="compositionally biased region" description="Basic and acidic residues" evidence="1">
    <location>
        <begin position="177"/>
        <end position="186"/>
    </location>
</feature>
<comment type="caution">
    <text evidence="2">The sequence shown here is derived from an EMBL/GenBank/DDBJ whole genome shotgun (WGS) entry which is preliminary data.</text>
</comment>
<dbReference type="EMBL" id="BLLK01000069">
    <property type="protein sequence ID" value="GFH59943.1"/>
    <property type="molecule type" value="Genomic_DNA"/>
</dbReference>
<feature type="region of interest" description="Disordered" evidence="1">
    <location>
        <begin position="173"/>
        <end position="252"/>
    </location>
</feature>
<evidence type="ECO:0008006" key="4">
    <source>
        <dbReference type="Google" id="ProtNLM"/>
    </source>
</evidence>